<evidence type="ECO:0000313" key="4">
    <source>
        <dbReference type="Proteomes" id="UP001642540"/>
    </source>
</evidence>
<organism evidence="2 4">
    <name type="scientific">Orchesella dallaii</name>
    <dbReference type="NCBI Taxonomy" id="48710"/>
    <lineage>
        <taxon>Eukaryota</taxon>
        <taxon>Metazoa</taxon>
        <taxon>Ecdysozoa</taxon>
        <taxon>Arthropoda</taxon>
        <taxon>Hexapoda</taxon>
        <taxon>Collembola</taxon>
        <taxon>Entomobryomorpha</taxon>
        <taxon>Entomobryoidea</taxon>
        <taxon>Orchesellidae</taxon>
        <taxon>Orchesellinae</taxon>
        <taxon>Orchesella</taxon>
    </lineage>
</organism>
<feature type="region of interest" description="Disordered" evidence="1">
    <location>
        <begin position="24"/>
        <end position="47"/>
    </location>
</feature>
<reference evidence="2 4" key="1">
    <citation type="submission" date="2024-08" db="EMBL/GenBank/DDBJ databases">
        <authorList>
            <person name="Cucini C."/>
            <person name="Frati F."/>
        </authorList>
    </citation>
    <scope>NUCLEOTIDE SEQUENCE [LARGE SCALE GENOMIC DNA]</scope>
</reference>
<dbReference type="Proteomes" id="UP001642540">
    <property type="component" value="Unassembled WGS sequence"/>
</dbReference>
<comment type="caution">
    <text evidence="2">The sequence shown here is derived from an EMBL/GenBank/DDBJ whole genome shotgun (WGS) entry which is preliminary data.</text>
</comment>
<sequence>MVLRASNSRQCFYANQVIDLHAPKPNDQVASTTDTNHSASHRGNLSRDSYNIPLLPKVSIAPRVISNETTIKTIISTHLIPTMPTVALSQNAARPTLPSTKGSKTSLAGTQEKSETERNT</sequence>
<proteinExistence type="predicted"/>
<evidence type="ECO:0000313" key="2">
    <source>
        <dbReference type="EMBL" id="CAL8131105.1"/>
    </source>
</evidence>
<keyword evidence="4" id="KW-1185">Reference proteome</keyword>
<protein>
    <submittedName>
        <fullName evidence="2">Uncharacterized protein</fullName>
    </submittedName>
</protein>
<evidence type="ECO:0000256" key="1">
    <source>
        <dbReference type="SAM" id="MobiDB-lite"/>
    </source>
</evidence>
<name>A0ABP1RMU3_9HEXA</name>
<accession>A0ABP1RMU3</accession>
<dbReference type="EMBL" id="CAXLJM020000099">
    <property type="protein sequence ID" value="CAL8133295.1"/>
    <property type="molecule type" value="Genomic_DNA"/>
</dbReference>
<gene>
    <name evidence="2" type="ORF">ODALV1_LOCUS24031</name>
    <name evidence="3" type="ORF">ODALV1_LOCUS25001</name>
</gene>
<feature type="compositionally biased region" description="Polar residues" evidence="1">
    <location>
        <begin position="90"/>
        <end position="111"/>
    </location>
</feature>
<evidence type="ECO:0000313" key="3">
    <source>
        <dbReference type="EMBL" id="CAL8133295.1"/>
    </source>
</evidence>
<feature type="region of interest" description="Disordered" evidence="1">
    <location>
        <begin position="90"/>
        <end position="120"/>
    </location>
</feature>
<dbReference type="EMBL" id="CAXLJM020000086">
    <property type="protein sequence ID" value="CAL8131105.1"/>
    <property type="molecule type" value="Genomic_DNA"/>
</dbReference>
<feature type="compositionally biased region" description="Polar residues" evidence="1">
    <location>
        <begin position="28"/>
        <end position="47"/>
    </location>
</feature>